<evidence type="ECO:0000313" key="1">
    <source>
        <dbReference type="EMBL" id="CAG5135068.1"/>
    </source>
</evidence>
<evidence type="ECO:0000313" key="2">
    <source>
        <dbReference type="Proteomes" id="UP000678393"/>
    </source>
</evidence>
<comment type="caution">
    <text evidence="1">The sequence shown here is derived from an EMBL/GenBank/DDBJ whole genome shotgun (WGS) entry which is preliminary data.</text>
</comment>
<feature type="non-terminal residue" evidence="1">
    <location>
        <position position="1"/>
    </location>
</feature>
<dbReference type="EMBL" id="CAJHNH020007879">
    <property type="protein sequence ID" value="CAG5135068.1"/>
    <property type="molecule type" value="Genomic_DNA"/>
</dbReference>
<organism evidence="1 2">
    <name type="scientific">Candidula unifasciata</name>
    <dbReference type="NCBI Taxonomy" id="100452"/>
    <lineage>
        <taxon>Eukaryota</taxon>
        <taxon>Metazoa</taxon>
        <taxon>Spiralia</taxon>
        <taxon>Lophotrochozoa</taxon>
        <taxon>Mollusca</taxon>
        <taxon>Gastropoda</taxon>
        <taxon>Heterobranchia</taxon>
        <taxon>Euthyneura</taxon>
        <taxon>Panpulmonata</taxon>
        <taxon>Eupulmonata</taxon>
        <taxon>Stylommatophora</taxon>
        <taxon>Helicina</taxon>
        <taxon>Helicoidea</taxon>
        <taxon>Geomitridae</taxon>
        <taxon>Candidula</taxon>
    </lineage>
</organism>
<protein>
    <submittedName>
        <fullName evidence="1">Uncharacterized protein</fullName>
    </submittedName>
</protein>
<sequence>IQLTPQQLQSLQLQLQSKMAGQQLVVQSHQQDPTIQFSQAQMYQLQQPGQQQIFIQATDDPTEVTTDS</sequence>
<name>A0A8S4A3Z9_9EUPU</name>
<accession>A0A8S4A3Z9</accession>
<keyword evidence="2" id="KW-1185">Reference proteome</keyword>
<gene>
    <name evidence="1" type="ORF">CUNI_LOCUS20626</name>
</gene>
<reference evidence="1" key="1">
    <citation type="submission" date="2021-04" db="EMBL/GenBank/DDBJ databases">
        <authorList>
            <consortium name="Molecular Ecology Group"/>
        </authorList>
    </citation>
    <scope>NUCLEOTIDE SEQUENCE</scope>
</reference>
<proteinExistence type="predicted"/>
<dbReference type="AlphaFoldDB" id="A0A8S4A3Z9"/>
<dbReference type="Proteomes" id="UP000678393">
    <property type="component" value="Unassembled WGS sequence"/>
</dbReference>